<dbReference type="EC" id="3.1.1.5" evidence="2"/>
<dbReference type="GO" id="GO:0004622">
    <property type="term" value="F:phosphatidylcholine lysophospholipase activity"/>
    <property type="evidence" value="ECO:0007669"/>
    <property type="project" value="UniProtKB-EC"/>
</dbReference>
<feature type="domain" description="Serine aminopeptidase S33" evidence="1">
    <location>
        <begin position="39"/>
        <end position="294"/>
    </location>
</feature>
<evidence type="ECO:0000313" key="3">
    <source>
        <dbReference type="Proteomes" id="UP000554342"/>
    </source>
</evidence>
<dbReference type="Gene3D" id="3.40.50.1820">
    <property type="entry name" value="alpha/beta hydrolase"/>
    <property type="match status" value="1"/>
</dbReference>
<keyword evidence="2" id="KW-0378">Hydrolase</keyword>
<dbReference type="Pfam" id="PF12146">
    <property type="entry name" value="Hydrolase_4"/>
    <property type="match status" value="1"/>
</dbReference>
<dbReference type="InterPro" id="IPR022742">
    <property type="entry name" value="Hydrolase_4"/>
</dbReference>
<evidence type="ECO:0000259" key="1">
    <source>
        <dbReference type="Pfam" id="PF12146"/>
    </source>
</evidence>
<accession>A0A840YV10</accession>
<proteinExistence type="predicted"/>
<dbReference type="EMBL" id="JACIJI010000001">
    <property type="protein sequence ID" value="MBB5717521.1"/>
    <property type="molecule type" value="Genomic_DNA"/>
</dbReference>
<keyword evidence="3" id="KW-1185">Reference proteome</keyword>
<dbReference type="PANTHER" id="PTHR11614">
    <property type="entry name" value="PHOSPHOLIPASE-RELATED"/>
    <property type="match status" value="1"/>
</dbReference>
<evidence type="ECO:0000313" key="2">
    <source>
        <dbReference type="EMBL" id="MBB5717521.1"/>
    </source>
</evidence>
<dbReference type="RefSeq" id="WP_184001276.1">
    <property type="nucleotide sequence ID" value="NZ_BAABIF010000004.1"/>
</dbReference>
<dbReference type="AlphaFoldDB" id="A0A840YV10"/>
<organism evidence="2 3">
    <name type="scientific">Stakelama sediminis</name>
    <dbReference type="NCBI Taxonomy" id="463200"/>
    <lineage>
        <taxon>Bacteria</taxon>
        <taxon>Pseudomonadati</taxon>
        <taxon>Pseudomonadota</taxon>
        <taxon>Alphaproteobacteria</taxon>
        <taxon>Sphingomonadales</taxon>
        <taxon>Sphingomonadaceae</taxon>
        <taxon>Stakelama</taxon>
    </lineage>
</organism>
<sequence length="315" mass="34612">MAASALFRRAIPAGAEITRWHASDGWALRRFDWPAEAGKARGSILFQGGRGDIFEKYLESFAHWHALGWSITAFDWRGQGGSGRLSPNPHCGHVRDFGIYIDDLRGFYADWAPAAAGPRVVFGHSMGGHLILRGLVEGAIDPDAAVLVAPMLGLKTPVGPVIGELAARLMTKIGDPARLAWKANEKPSRTETRESLLTHDHARYEDELWWQTAKPELMLGPPSWQWLVEAFASTRRLRADKRLGAMRVPLLMLIAEADGLVDAKAAIALAGKLPDAELIRFGPESAHEILREADPVRDQALAEIDRFLTSRVPPA</sequence>
<dbReference type="InterPro" id="IPR029058">
    <property type="entry name" value="AB_hydrolase_fold"/>
</dbReference>
<gene>
    <name evidence="2" type="ORF">FHR23_000428</name>
</gene>
<protein>
    <submittedName>
        <fullName evidence="2">Lysophospholipase</fullName>
        <ecNumber evidence="2">3.1.1.5</ecNumber>
    </submittedName>
</protein>
<name>A0A840YV10_9SPHN</name>
<reference evidence="2 3" key="1">
    <citation type="submission" date="2020-08" db="EMBL/GenBank/DDBJ databases">
        <title>Genomic Encyclopedia of Type Strains, Phase IV (KMG-IV): sequencing the most valuable type-strain genomes for metagenomic binning, comparative biology and taxonomic classification.</title>
        <authorList>
            <person name="Goeker M."/>
        </authorList>
    </citation>
    <scope>NUCLEOTIDE SEQUENCE [LARGE SCALE GENOMIC DNA]</scope>
    <source>
        <strain evidence="2 3">DSM 27203</strain>
    </source>
</reference>
<comment type="caution">
    <text evidence="2">The sequence shown here is derived from an EMBL/GenBank/DDBJ whole genome shotgun (WGS) entry which is preliminary data.</text>
</comment>
<dbReference type="SUPFAM" id="SSF53474">
    <property type="entry name" value="alpha/beta-Hydrolases"/>
    <property type="match status" value="1"/>
</dbReference>
<dbReference type="InterPro" id="IPR051044">
    <property type="entry name" value="MAG_DAG_Lipase"/>
</dbReference>
<dbReference type="Proteomes" id="UP000554342">
    <property type="component" value="Unassembled WGS sequence"/>
</dbReference>